<dbReference type="RefSeq" id="WP_085359560.1">
    <property type="nucleotide sequence ID" value="NZ_MTAB01000015.1"/>
</dbReference>
<evidence type="ECO:0000313" key="2">
    <source>
        <dbReference type="EMBL" id="OSI20401.1"/>
    </source>
</evidence>
<dbReference type="PROSITE" id="PS50943">
    <property type="entry name" value="HTH_CROC1"/>
    <property type="match status" value="1"/>
</dbReference>
<dbReference type="AlphaFoldDB" id="A0A1X3DH93"/>
<organism evidence="2 3">
    <name type="scientific">Neisseria dumasiana</name>
    <dbReference type="NCBI Taxonomy" id="1931275"/>
    <lineage>
        <taxon>Bacteria</taxon>
        <taxon>Pseudomonadati</taxon>
        <taxon>Pseudomonadota</taxon>
        <taxon>Betaproteobacteria</taxon>
        <taxon>Neisseriales</taxon>
        <taxon>Neisseriaceae</taxon>
        <taxon>Neisseria</taxon>
    </lineage>
</organism>
<dbReference type="CDD" id="cd00093">
    <property type="entry name" value="HTH_XRE"/>
    <property type="match status" value="1"/>
</dbReference>
<gene>
    <name evidence="2" type="ORF">BV912_07470</name>
</gene>
<protein>
    <submittedName>
        <fullName evidence="2">Transcriptional regulator</fullName>
    </submittedName>
</protein>
<dbReference type="Gene3D" id="1.10.260.40">
    <property type="entry name" value="lambda repressor-like DNA-binding domains"/>
    <property type="match status" value="1"/>
</dbReference>
<accession>A0A1X3DH93</accession>
<dbReference type="Proteomes" id="UP000193303">
    <property type="component" value="Unassembled WGS sequence"/>
</dbReference>
<dbReference type="InterPro" id="IPR010982">
    <property type="entry name" value="Lambda_DNA-bd_dom_sf"/>
</dbReference>
<dbReference type="InterPro" id="IPR001387">
    <property type="entry name" value="Cro/C1-type_HTH"/>
</dbReference>
<sequence>MIENAELGYTPSNLKALREKYGLTQTQVAEITEVKNYVQAARWEVEPDSSARRADMPLVKWRLLLDWIEKNRDNIYNN</sequence>
<evidence type="ECO:0000259" key="1">
    <source>
        <dbReference type="PROSITE" id="PS50943"/>
    </source>
</evidence>
<proteinExistence type="predicted"/>
<dbReference type="EMBL" id="MTAB01000015">
    <property type="protein sequence ID" value="OSI20401.1"/>
    <property type="molecule type" value="Genomic_DNA"/>
</dbReference>
<feature type="domain" description="HTH cro/C1-type" evidence="1">
    <location>
        <begin position="14"/>
        <end position="34"/>
    </location>
</feature>
<comment type="caution">
    <text evidence="2">The sequence shown here is derived from an EMBL/GenBank/DDBJ whole genome shotgun (WGS) entry which is preliminary data.</text>
</comment>
<evidence type="ECO:0000313" key="3">
    <source>
        <dbReference type="Proteomes" id="UP000193303"/>
    </source>
</evidence>
<name>A0A1X3DH93_9NEIS</name>
<reference evidence="3" key="1">
    <citation type="submission" date="2017-01" db="EMBL/GenBank/DDBJ databases">
        <authorList>
            <person name="Mah S.A."/>
            <person name="Swanson W.J."/>
            <person name="Moy G.W."/>
            <person name="Vacquier V.D."/>
        </authorList>
    </citation>
    <scope>NUCLEOTIDE SEQUENCE [LARGE SCALE GENOMIC DNA]</scope>
    <source>
        <strain evidence="3">124861</strain>
    </source>
</reference>
<dbReference type="GO" id="GO:0003677">
    <property type="term" value="F:DNA binding"/>
    <property type="evidence" value="ECO:0007669"/>
    <property type="project" value="InterPro"/>
</dbReference>